<reference evidence="5 7" key="1">
    <citation type="submission" date="2015-08" db="EMBL/GenBank/DDBJ databases">
        <title>Genomes of Isolates from Cabo Rojo, PR.</title>
        <authorList>
            <person name="Sanchez-Nieves R.L."/>
            <person name="Montalvo-Rodriguez R."/>
        </authorList>
    </citation>
    <scope>NUCLEOTIDE SEQUENCE [LARGE SCALE GENOMIC DNA]</scope>
    <source>
        <strain evidence="5 7">SL3</strain>
    </source>
</reference>
<proteinExistence type="predicted"/>
<dbReference type="STRING" id="1705562.AMS69_07845"/>
<keyword evidence="1" id="KW-0805">Transcription regulation</keyword>
<dbReference type="InterPro" id="IPR036388">
    <property type="entry name" value="WH-like_DNA-bd_sf"/>
</dbReference>
<feature type="domain" description="HVO-A0563 N-terminal" evidence="4">
    <location>
        <begin position="3"/>
        <end position="146"/>
    </location>
</feature>
<feature type="domain" description="HTH bat-type" evidence="3">
    <location>
        <begin position="156"/>
        <end position="207"/>
    </location>
</feature>
<dbReference type="PANTHER" id="PTHR34236:SF1">
    <property type="entry name" value="DIMETHYL SULFOXIDE REDUCTASE TRANSCRIPTIONAL ACTIVATOR"/>
    <property type="match status" value="1"/>
</dbReference>
<dbReference type="InterPro" id="IPR007050">
    <property type="entry name" value="HTH_bacterioopsin"/>
</dbReference>
<dbReference type="AlphaFoldDB" id="A0A0M9AKF7"/>
<keyword evidence="2" id="KW-0804">Transcription</keyword>
<evidence type="ECO:0000259" key="3">
    <source>
        <dbReference type="Pfam" id="PF04967"/>
    </source>
</evidence>
<dbReference type="Pfam" id="PF04967">
    <property type="entry name" value="HTH_10"/>
    <property type="match status" value="1"/>
</dbReference>
<name>A0A0M9AKF7_9EURY</name>
<protein>
    <submittedName>
        <fullName evidence="5">Transcriptional regulator</fullName>
    </submittedName>
</protein>
<sequence>MYEAVFRVAGDGTYEAATDGTGTRIELWCTDHSDLLHVRGGDVEPVVEQVRETVGVAERLETDDGQVLITEACLKVHLADTVEHYLADEGCLLVPPLRYAEGHKLVRALGLSSEALSAVYRSLASAFEVTVESKREVGSVTPDAPLVTVGDVIPSLSPRQREVFLTAYEQGYYELPRGTTTAAIADRVGVQRRTAEDHLRRAEKKLADALVGYL</sequence>
<dbReference type="Gene3D" id="1.10.10.10">
    <property type="entry name" value="Winged helix-like DNA-binding domain superfamily/Winged helix DNA-binding domain"/>
    <property type="match status" value="1"/>
</dbReference>
<keyword evidence="7" id="KW-1185">Reference proteome</keyword>
<accession>A0A0M9AKF7</accession>
<dbReference type="PANTHER" id="PTHR34236">
    <property type="entry name" value="DIMETHYL SULFOXIDE REDUCTASE TRANSCRIPTIONAL ACTIVATOR"/>
    <property type="match status" value="1"/>
</dbReference>
<evidence type="ECO:0000313" key="5">
    <source>
        <dbReference type="EMBL" id="KOX93822.1"/>
    </source>
</evidence>
<dbReference type="Proteomes" id="UP000037729">
    <property type="component" value="Unassembled WGS sequence"/>
</dbReference>
<comment type="caution">
    <text evidence="5">The sequence shown here is derived from an EMBL/GenBank/DDBJ whole genome shotgun (WGS) entry which is preliminary data.</text>
</comment>
<dbReference type="InterPro" id="IPR056531">
    <property type="entry name" value="HVO_A0563_N"/>
</dbReference>
<dbReference type="Proteomes" id="UP000610611">
    <property type="component" value="Unassembled WGS sequence"/>
</dbReference>
<evidence type="ECO:0000259" key="4">
    <source>
        <dbReference type="Pfam" id="PF24280"/>
    </source>
</evidence>
<evidence type="ECO:0000256" key="1">
    <source>
        <dbReference type="ARBA" id="ARBA00023015"/>
    </source>
</evidence>
<reference evidence="6" key="2">
    <citation type="submission" date="2019-12" db="EMBL/GenBank/DDBJ databases">
        <title>The whole-genome sequencing of Haloarcula japonica strain pws8.</title>
        <authorList>
            <person name="Verma D.K."/>
            <person name="Gopal K."/>
            <person name="Prasad E.S."/>
        </authorList>
    </citation>
    <scope>NUCLEOTIDE SEQUENCE</scope>
    <source>
        <strain evidence="6">Pws8</strain>
    </source>
</reference>
<dbReference type="EMBL" id="LIUF01000002">
    <property type="protein sequence ID" value="KOX93822.1"/>
    <property type="molecule type" value="Genomic_DNA"/>
</dbReference>
<dbReference type="RefSeq" id="WP_053967507.1">
    <property type="nucleotide sequence ID" value="NZ_JAWJXX010000016.1"/>
</dbReference>
<dbReference type="OrthoDB" id="27447at2157"/>
<dbReference type="InterPro" id="IPR013324">
    <property type="entry name" value="RNA_pol_sigma_r3/r4-like"/>
</dbReference>
<organism evidence="5 7">
    <name type="scientific">Haloarcula rubripromontorii</name>
    <dbReference type="NCBI Taxonomy" id="1705562"/>
    <lineage>
        <taxon>Archaea</taxon>
        <taxon>Methanobacteriati</taxon>
        <taxon>Methanobacteriota</taxon>
        <taxon>Stenosarchaea group</taxon>
        <taxon>Halobacteria</taxon>
        <taxon>Halobacteriales</taxon>
        <taxon>Haloarculaceae</taxon>
        <taxon>Haloarcula</taxon>
    </lineage>
</organism>
<dbReference type="SUPFAM" id="SSF88659">
    <property type="entry name" value="Sigma3 and sigma4 domains of RNA polymerase sigma factors"/>
    <property type="match status" value="1"/>
</dbReference>
<evidence type="ECO:0000313" key="7">
    <source>
        <dbReference type="Proteomes" id="UP000037729"/>
    </source>
</evidence>
<dbReference type="Pfam" id="PF24280">
    <property type="entry name" value="HVO_A0563_N"/>
    <property type="match status" value="1"/>
</dbReference>
<dbReference type="EMBL" id="WOWB01000001">
    <property type="protein sequence ID" value="NLV05724.1"/>
    <property type="molecule type" value="Genomic_DNA"/>
</dbReference>
<gene>
    <name evidence="5" type="ORF">AMS69_07845</name>
    <name evidence="6" type="ORF">GOC83_06180</name>
</gene>
<dbReference type="PATRIC" id="fig|1705562.3.peg.2641"/>
<evidence type="ECO:0000313" key="6">
    <source>
        <dbReference type="EMBL" id="NLV05724.1"/>
    </source>
</evidence>
<evidence type="ECO:0000256" key="2">
    <source>
        <dbReference type="ARBA" id="ARBA00023163"/>
    </source>
</evidence>